<protein>
    <submittedName>
        <fullName evidence="1">Uncharacterized protein</fullName>
    </submittedName>
</protein>
<organism evidence="1 2">
    <name type="scientific">Clostridium novyi A str. 4552</name>
    <dbReference type="NCBI Taxonomy" id="1444289"/>
    <lineage>
        <taxon>Bacteria</taxon>
        <taxon>Bacillati</taxon>
        <taxon>Bacillota</taxon>
        <taxon>Clostridia</taxon>
        <taxon>Eubacteriales</taxon>
        <taxon>Clostridiaceae</taxon>
        <taxon>Clostridium</taxon>
    </lineage>
</organism>
<sequence>MDYVAKTINQELEYLRLSSTGNKSLVYDKLEDKIYKISCSLNYHVANLMNVCKMSGFEQMHLTRVQKSYLNIQGIKSHLVEFILAHINAIAILNYEHQHDLIKKFTAYREKCDKLFSNTVEVDLTKNDIEKFLIDEYVIIRKLAEDTIDFHTKVQLLLTSFNSTLEFSSKIFIKSNLFNAINMIQTCAIQDLEQVKKYNH</sequence>
<evidence type="ECO:0000313" key="2">
    <source>
        <dbReference type="Proteomes" id="UP000030012"/>
    </source>
</evidence>
<reference evidence="1 2" key="1">
    <citation type="submission" date="2014-01" db="EMBL/GenBank/DDBJ databases">
        <title>Plasmidome dynamics in the species complex Clostridium novyi sensu lato converts strains of independent lineages into distinctly different pathogens.</title>
        <authorList>
            <person name="Skarin H."/>
            <person name="Segerman B."/>
        </authorList>
    </citation>
    <scope>NUCLEOTIDE SEQUENCE [LARGE SCALE GENOMIC DNA]</scope>
    <source>
        <strain evidence="1 2">4552</strain>
    </source>
</reference>
<evidence type="ECO:0000313" key="1">
    <source>
        <dbReference type="EMBL" id="KGM97806.1"/>
    </source>
</evidence>
<accession>A0A0A0IBV0</accession>
<dbReference type="RefSeq" id="WP_039252663.1">
    <property type="nucleotide sequence ID" value="NZ_JENJ01000006.1"/>
</dbReference>
<dbReference type="OrthoDB" id="1922719at2"/>
<dbReference type="EMBL" id="JENJ01000006">
    <property type="protein sequence ID" value="KGM97806.1"/>
    <property type="molecule type" value="Genomic_DNA"/>
</dbReference>
<name>A0A0A0IBV0_CLONO</name>
<gene>
    <name evidence="1" type="ORF">Z968_02055</name>
</gene>
<proteinExistence type="predicted"/>
<comment type="caution">
    <text evidence="1">The sequence shown here is derived from an EMBL/GenBank/DDBJ whole genome shotgun (WGS) entry which is preliminary data.</text>
</comment>
<dbReference type="Proteomes" id="UP000030012">
    <property type="component" value="Unassembled WGS sequence"/>
</dbReference>
<dbReference type="AlphaFoldDB" id="A0A0A0IBV0"/>